<dbReference type="PANTHER" id="PTHR47219:SF9">
    <property type="entry name" value="GTPASE ACTIVATING PROTEIN AND CENTROSOME-ASSOCIATED, ISOFORM B"/>
    <property type="match status" value="1"/>
</dbReference>
<dbReference type="FunFam" id="1.10.8.270:FF:000001">
    <property type="entry name" value="TBC1 domain family member 1"/>
    <property type="match status" value="1"/>
</dbReference>
<dbReference type="FunFam" id="1.10.10.750:FF:000003">
    <property type="entry name" value="GTPase activating protein (Evi5)"/>
    <property type="match status" value="1"/>
</dbReference>
<dbReference type="AlphaFoldDB" id="A0A9P5VHC4"/>
<dbReference type="Gene3D" id="1.10.10.750">
    <property type="entry name" value="Ypt/Rab-GAP domain of gyp1p, domain 1"/>
    <property type="match status" value="1"/>
</dbReference>
<feature type="compositionally biased region" description="Basic and acidic residues" evidence="4">
    <location>
        <begin position="281"/>
        <end position="293"/>
    </location>
</feature>
<feature type="domain" description="Rab-GAP TBC" evidence="5">
    <location>
        <begin position="592"/>
        <end position="776"/>
    </location>
</feature>
<comment type="caution">
    <text evidence="6">The sequence shown here is derived from an EMBL/GenBank/DDBJ whole genome shotgun (WGS) entry which is preliminary data.</text>
</comment>
<dbReference type="Gene3D" id="1.10.8.270">
    <property type="entry name" value="putative rabgap domain of human tbc1 domain family member 14 like domains"/>
    <property type="match status" value="1"/>
</dbReference>
<feature type="region of interest" description="Disordered" evidence="4">
    <location>
        <begin position="461"/>
        <end position="503"/>
    </location>
</feature>
<protein>
    <submittedName>
        <fullName evidence="6">GTPase-activating protein</fullName>
    </submittedName>
</protein>
<organism evidence="6 7">
    <name type="scientific">Podila minutissima</name>
    <dbReference type="NCBI Taxonomy" id="64525"/>
    <lineage>
        <taxon>Eukaryota</taxon>
        <taxon>Fungi</taxon>
        <taxon>Fungi incertae sedis</taxon>
        <taxon>Mucoromycota</taxon>
        <taxon>Mortierellomycotina</taxon>
        <taxon>Mortierellomycetes</taxon>
        <taxon>Mortierellales</taxon>
        <taxon>Mortierellaceae</taxon>
        <taxon>Podila</taxon>
    </lineage>
</organism>
<sequence>MPGVKAGTTDRPPATSDPSNNSLSATPPPASDNIAEPEQGSLEEALAPAQATVLVSRSSWEENDDDEPYPDVYDYGRDESEEEEDEEDDDVENEFSRNSDLQDIAGSVNGIAQLQRRVSSGSRGSRSSFEPTKRDQSATYDHGSSDEEEEGTANPSLFLAANPRASVISAKSYSSHTKHHSFGYDDRPEQEPSESESESESESDPDEFVAARSAQASPSPVVPPTSAPSESSPESVPTSSSPSPESPTLVRKVLSPPTIIAEDKDTTASALELADVSRPATPEELKEASKETSPESVSQQSLSSSSGEPHYRTSNSGSDTSIDLGSPSLKPHMATRPSDLRRTLSRSSSRSGGQDAYIDRNRPISYATVNSEELNDISLDDSTPRHPTRSNTIAAPRPPAPAGAGFPSSFFGARPHPMAQLHHHGTPPAPAPTQPSPPLQPRSGASSISSIASSIQGAFRGLTGAQGLPPVPRVPSRNSERGSNGVAATSIDLRPTKSISPDRESIYSTMTTDSNMELLLARLDAQNTMLEHDPTMKRRGTTNSEMDRVIGHAKEGSSGEDVDWDYWGALMHDYNAVVKKNPKQLTHMIQRGVPSALRGLIWQLLSKSKDAQLEASYSDLLKTESSHEKQILRDMSRTFPNHDYFQEESAGQEALFNVVKAYSLYDPEVGYCQGLSFVVGPLLLNMPDEEAFCVLVRMMSSYEMRGHYTPDMNMLQLRLYQYELLMEEQVPIIHKHFQNQGIRSTMYASQWFMTLFAYKFPLELVFRVYDIIFVEGVDSLLRFAIALLKANHDKILNHDFETLIEYLKNGLFEYYMDDPSMFIRDAYDVKITPKKLTQYTAKYNAMVQKRAADLAAEESLRESNRQLSGHVRRLEGALHTLNKEHVDLAKELISRKVEMAQLQDKNDVLTQKVSDLTKIVDAQAKEVEDRYKDEIQTMKDEALEAQKKSKQLEEQMTYLENLVIETKMQYAESENEKDALARKLHDLKKALGAA</sequence>
<dbReference type="InterPro" id="IPR000195">
    <property type="entry name" value="Rab-GAP-TBC_dom"/>
</dbReference>
<dbReference type="PROSITE" id="PS50086">
    <property type="entry name" value="TBC_RABGAP"/>
    <property type="match status" value="1"/>
</dbReference>
<gene>
    <name evidence="6" type="primary">GYP5_1</name>
    <name evidence="6" type="ORF">BG006_000948</name>
</gene>
<evidence type="ECO:0000256" key="1">
    <source>
        <dbReference type="ARBA" id="ARBA00022468"/>
    </source>
</evidence>
<feature type="compositionally biased region" description="Acidic residues" evidence="4">
    <location>
        <begin position="79"/>
        <end position="93"/>
    </location>
</feature>
<keyword evidence="2 3" id="KW-0175">Coiled coil</keyword>
<dbReference type="Gene3D" id="1.10.472.80">
    <property type="entry name" value="Ypt/Rab-GAP domain of gyp1p, domain 3"/>
    <property type="match status" value="1"/>
</dbReference>
<evidence type="ECO:0000256" key="2">
    <source>
        <dbReference type="ARBA" id="ARBA00023054"/>
    </source>
</evidence>
<feature type="region of interest" description="Disordered" evidence="4">
    <location>
        <begin position="1"/>
        <end position="449"/>
    </location>
</feature>
<feature type="compositionally biased region" description="Low complexity" evidence="4">
    <location>
        <begin position="116"/>
        <end position="128"/>
    </location>
</feature>
<reference evidence="6" key="1">
    <citation type="journal article" date="2020" name="Fungal Divers.">
        <title>Resolving the Mortierellaceae phylogeny through synthesis of multi-gene phylogenetics and phylogenomics.</title>
        <authorList>
            <person name="Vandepol N."/>
            <person name="Liber J."/>
            <person name="Desiro A."/>
            <person name="Na H."/>
            <person name="Kennedy M."/>
            <person name="Barry K."/>
            <person name="Grigoriev I.V."/>
            <person name="Miller A.N."/>
            <person name="O'Donnell K."/>
            <person name="Stajich J.E."/>
            <person name="Bonito G."/>
        </authorList>
    </citation>
    <scope>NUCLEOTIDE SEQUENCE</scope>
    <source>
        <strain evidence="6">NVP1</strain>
    </source>
</reference>
<dbReference type="InterPro" id="IPR035969">
    <property type="entry name" value="Rab-GAP_TBC_sf"/>
</dbReference>
<feature type="compositionally biased region" description="Acidic residues" evidence="4">
    <location>
        <begin position="191"/>
        <end position="207"/>
    </location>
</feature>
<evidence type="ECO:0000313" key="7">
    <source>
        <dbReference type="Proteomes" id="UP000696485"/>
    </source>
</evidence>
<dbReference type="FunFam" id="1.10.472.80:FF:000027">
    <property type="entry name" value="GTPase activating protein (Evi5)"/>
    <property type="match status" value="1"/>
</dbReference>
<feature type="compositionally biased region" description="Polar residues" evidence="4">
    <location>
        <begin position="312"/>
        <end position="323"/>
    </location>
</feature>
<feature type="compositionally biased region" description="Low complexity" evidence="4">
    <location>
        <begin position="227"/>
        <end position="248"/>
    </location>
</feature>
<feature type="compositionally biased region" description="Pro residues" evidence="4">
    <location>
        <begin position="427"/>
        <end position="440"/>
    </location>
</feature>
<dbReference type="InterPro" id="IPR050302">
    <property type="entry name" value="Rab_GAP_TBC_domain"/>
</dbReference>
<feature type="coiled-coil region" evidence="3">
    <location>
        <begin position="871"/>
        <end position="990"/>
    </location>
</feature>
<dbReference type="Proteomes" id="UP000696485">
    <property type="component" value="Unassembled WGS sequence"/>
</dbReference>
<proteinExistence type="predicted"/>
<feature type="compositionally biased region" description="Low complexity" evidence="4">
    <location>
        <begin position="294"/>
        <end position="306"/>
    </location>
</feature>
<keyword evidence="7" id="KW-1185">Reference proteome</keyword>
<dbReference type="SMART" id="SM00164">
    <property type="entry name" value="TBC"/>
    <property type="match status" value="1"/>
</dbReference>
<dbReference type="SUPFAM" id="SSF47923">
    <property type="entry name" value="Ypt/Rab-GAP domain of gyp1p"/>
    <property type="match status" value="2"/>
</dbReference>
<evidence type="ECO:0000313" key="6">
    <source>
        <dbReference type="EMBL" id="KAF9324000.1"/>
    </source>
</evidence>
<feature type="compositionally biased region" description="Polar residues" evidence="4">
    <location>
        <begin position="16"/>
        <end position="25"/>
    </location>
</feature>
<dbReference type="PANTHER" id="PTHR47219">
    <property type="entry name" value="RAB GTPASE-ACTIVATING PROTEIN 1-LIKE"/>
    <property type="match status" value="1"/>
</dbReference>
<name>A0A9P5VHC4_9FUNG</name>
<feature type="compositionally biased region" description="Low complexity" evidence="4">
    <location>
        <begin position="402"/>
        <end position="414"/>
    </location>
</feature>
<dbReference type="GO" id="GO:0031267">
    <property type="term" value="F:small GTPase binding"/>
    <property type="evidence" value="ECO:0007669"/>
    <property type="project" value="TreeGrafter"/>
</dbReference>
<keyword evidence="1" id="KW-0343">GTPase activation</keyword>
<dbReference type="Pfam" id="PF23436">
    <property type="entry name" value="RabGap-TBC_2"/>
    <property type="match status" value="1"/>
</dbReference>
<dbReference type="GO" id="GO:0005096">
    <property type="term" value="F:GTPase activator activity"/>
    <property type="evidence" value="ECO:0007669"/>
    <property type="project" value="UniProtKB-KW"/>
</dbReference>
<accession>A0A9P5VHC4</accession>
<evidence type="ECO:0000256" key="4">
    <source>
        <dbReference type="SAM" id="MobiDB-lite"/>
    </source>
</evidence>
<dbReference type="EMBL" id="JAAAUY010001173">
    <property type="protein sequence ID" value="KAF9324000.1"/>
    <property type="molecule type" value="Genomic_DNA"/>
</dbReference>
<evidence type="ECO:0000259" key="5">
    <source>
        <dbReference type="PROSITE" id="PS50086"/>
    </source>
</evidence>
<evidence type="ECO:0000256" key="3">
    <source>
        <dbReference type="SAM" id="Coils"/>
    </source>
</evidence>